<protein>
    <recommendedName>
        <fullName evidence="3">Arrestin C-terminal-like domain-containing protein</fullName>
    </recommendedName>
</protein>
<dbReference type="RefSeq" id="XP_058341920.1">
    <property type="nucleotide sequence ID" value="XM_058487359.1"/>
</dbReference>
<dbReference type="EMBL" id="JARTCD010000035">
    <property type="protein sequence ID" value="KAJ8657007.1"/>
    <property type="molecule type" value="Genomic_DNA"/>
</dbReference>
<keyword evidence="2" id="KW-1185">Reference proteome</keyword>
<gene>
    <name evidence="1" type="ORF">O0I10_007341</name>
</gene>
<name>A0AAD7Y0C2_9FUNG</name>
<accession>A0AAD7Y0C2</accession>
<evidence type="ECO:0008006" key="3">
    <source>
        <dbReference type="Google" id="ProtNLM"/>
    </source>
</evidence>
<comment type="caution">
    <text evidence="1">The sequence shown here is derived from an EMBL/GenBank/DDBJ whole genome shotgun (WGS) entry which is preliminary data.</text>
</comment>
<reference evidence="1 2" key="1">
    <citation type="submission" date="2023-03" db="EMBL/GenBank/DDBJ databases">
        <title>Genome sequence of Lichtheimia ornata CBS 291.66.</title>
        <authorList>
            <person name="Mohabir J.T."/>
            <person name="Shea T.P."/>
            <person name="Kurbessoian T."/>
            <person name="Berby B."/>
            <person name="Fontaine J."/>
            <person name="Livny J."/>
            <person name="Gnirke A."/>
            <person name="Stajich J.E."/>
            <person name="Cuomo C.A."/>
        </authorList>
    </citation>
    <scope>NUCLEOTIDE SEQUENCE [LARGE SCALE GENOMIC DNA]</scope>
    <source>
        <strain evidence="1">CBS 291.66</strain>
    </source>
</reference>
<dbReference type="InterPro" id="IPR014752">
    <property type="entry name" value="Arrestin-like_C"/>
</dbReference>
<sequence length="344" mass="38697">MTGSSPPSSSILAIELLPEFGWSVQGQPAFGPGSVFQGFVRVAPSEPTTIQADQIRLSFQAIEAIRPIELSAGIVSTTKRQQLFGVQHIMWKGETLGAERLPFTIQLPLVQYPPSVEDHEYYQCTFRLTATIERVVERQRTVVAQCHRDILYRPFIETCALKNPLETSQQELRVQALDYVPGDSISVRVLQSLPQGSSVTLSLYQRSRLYAIADVPELTQIVASEKWHDASNFPYLTLALPRNLLPSLGYSPMMTISYHLKITIKQRRRHLWATTGPTYEYPINIGTLGYGVRAPDALQVYSALSQEQLRQEQPKYMEAVQYEDSLPAYDPTRLPSYGYATLVS</sequence>
<dbReference type="Proteomes" id="UP001234581">
    <property type="component" value="Unassembled WGS sequence"/>
</dbReference>
<evidence type="ECO:0000313" key="1">
    <source>
        <dbReference type="EMBL" id="KAJ8657007.1"/>
    </source>
</evidence>
<dbReference type="Gene3D" id="2.60.40.640">
    <property type="match status" value="1"/>
</dbReference>
<dbReference type="GeneID" id="83214750"/>
<proteinExistence type="predicted"/>
<dbReference type="AlphaFoldDB" id="A0AAD7Y0C2"/>
<organism evidence="1 2">
    <name type="scientific">Lichtheimia ornata</name>
    <dbReference type="NCBI Taxonomy" id="688661"/>
    <lineage>
        <taxon>Eukaryota</taxon>
        <taxon>Fungi</taxon>
        <taxon>Fungi incertae sedis</taxon>
        <taxon>Mucoromycota</taxon>
        <taxon>Mucoromycotina</taxon>
        <taxon>Mucoromycetes</taxon>
        <taxon>Mucorales</taxon>
        <taxon>Lichtheimiaceae</taxon>
        <taxon>Lichtheimia</taxon>
    </lineage>
</organism>
<evidence type="ECO:0000313" key="2">
    <source>
        <dbReference type="Proteomes" id="UP001234581"/>
    </source>
</evidence>